<keyword evidence="9 13" id="KW-0472">Membrane</keyword>
<feature type="compositionally biased region" description="Basic residues" evidence="12">
    <location>
        <begin position="337"/>
        <end position="350"/>
    </location>
</feature>
<comment type="similarity">
    <text evidence="2">Belongs to the TonB family.</text>
</comment>
<evidence type="ECO:0000256" key="7">
    <source>
        <dbReference type="ARBA" id="ARBA00022927"/>
    </source>
</evidence>
<evidence type="ECO:0000256" key="13">
    <source>
        <dbReference type="SAM" id="Phobius"/>
    </source>
</evidence>
<evidence type="ECO:0000256" key="9">
    <source>
        <dbReference type="ARBA" id="ARBA00023136"/>
    </source>
</evidence>
<evidence type="ECO:0000259" key="15">
    <source>
        <dbReference type="PROSITE" id="PS52015"/>
    </source>
</evidence>
<evidence type="ECO:0000256" key="8">
    <source>
        <dbReference type="ARBA" id="ARBA00022989"/>
    </source>
</evidence>
<dbReference type="SMART" id="SM00028">
    <property type="entry name" value="TPR"/>
    <property type="match status" value="4"/>
</dbReference>
<dbReference type="Gene3D" id="1.25.40.10">
    <property type="entry name" value="Tetratricopeptide repeat domain"/>
    <property type="match status" value="1"/>
</dbReference>
<dbReference type="InterPro" id="IPR011990">
    <property type="entry name" value="TPR-like_helical_dom_sf"/>
</dbReference>
<feature type="domain" description="Protein kinase" evidence="14">
    <location>
        <begin position="13"/>
        <end position="287"/>
    </location>
</feature>
<gene>
    <name evidence="16" type="ORF">CRI94_03405</name>
</gene>
<dbReference type="PANTHER" id="PTHR33446">
    <property type="entry name" value="PROTEIN TONB-RELATED"/>
    <property type="match status" value="1"/>
</dbReference>
<evidence type="ECO:0000256" key="5">
    <source>
        <dbReference type="ARBA" id="ARBA00022519"/>
    </source>
</evidence>
<evidence type="ECO:0000256" key="2">
    <source>
        <dbReference type="ARBA" id="ARBA00006555"/>
    </source>
</evidence>
<dbReference type="NCBIfam" id="TIGR01352">
    <property type="entry name" value="tonB_Cterm"/>
    <property type="match status" value="1"/>
</dbReference>
<keyword evidence="10" id="KW-0802">TPR repeat</keyword>
<dbReference type="AlphaFoldDB" id="A0A2A8D3D9"/>
<dbReference type="Proteomes" id="UP000220102">
    <property type="component" value="Unassembled WGS sequence"/>
</dbReference>
<feature type="repeat" description="TPR" evidence="10">
    <location>
        <begin position="591"/>
        <end position="624"/>
    </location>
</feature>
<dbReference type="EMBL" id="PDEQ01000001">
    <property type="protein sequence ID" value="PEN15337.1"/>
    <property type="molecule type" value="Genomic_DNA"/>
</dbReference>
<dbReference type="RefSeq" id="WP_098074235.1">
    <property type="nucleotide sequence ID" value="NZ_PDEQ01000001.1"/>
</dbReference>
<dbReference type="GO" id="GO:0015031">
    <property type="term" value="P:protein transport"/>
    <property type="evidence" value="ECO:0007669"/>
    <property type="project" value="UniProtKB-KW"/>
</dbReference>
<proteinExistence type="inferred from homology"/>
<dbReference type="GO" id="GO:0004672">
    <property type="term" value="F:protein kinase activity"/>
    <property type="evidence" value="ECO:0007669"/>
    <property type="project" value="InterPro"/>
</dbReference>
<evidence type="ECO:0000256" key="6">
    <source>
        <dbReference type="ARBA" id="ARBA00022692"/>
    </source>
</evidence>
<feature type="region of interest" description="Disordered" evidence="12">
    <location>
        <begin position="307"/>
        <end position="351"/>
    </location>
</feature>
<dbReference type="Gene3D" id="3.30.1150.10">
    <property type="match status" value="1"/>
</dbReference>
<dbReference type="SUPFAM" id="SSF74653">
    <property type="entry name" value="TolA/TonB C-terminal domain"/>
    <property type="match status" value="1"/>
</dbReference>
<protein>
    <recommendedName>
        <fullName evidence="18">Protein TonB</fullName>
    </recommendedName>
</protein>
<dbReference type="InterPro" id="IPR019734">
    <property type="entry name" value="TPR_rpt"/>
</dbReference>
<evidence type="ECO:0000256" key="11">
    <source>
        <dbReference type="SAM" id="Coils"/>
    </source>
</evidence>
<sequence length="761" mass="83872">MELAPLTVLNKQYTIKRTLGDPGPFDIKYLGETVDSETATVIREFFPVHLVERESGKTSIDIKGGDKESQLFQSGMEYFQKESSVLSQLDHDALPSGYKVFEANGTVYRARPHKQSMSLRKGLESKGTLSEKAALTIMVPILEALQVAHDNGLYHGGVSPETVRLCQDGAVLLTGFRGAYIQLARQGGELSALVQQGTSAIEQYTPRGNQGPWTDVYAAAATICYMVTGRELPDASDRLEGDDPLADLIQDADAFSAPGVREALIDALEVDPSKRLQSAEALSKALKESSTRYDGTESGYSIIPSELEQEEAESKSSGPATGEVEVLSTGGRERPARTRSRSSRSSRKKKESSNTALLVGLPIVLLLLGGVGYFVFAGGSDGSYEEFRTRADSLYEAENYDAARQAYSQALDVRTDDAFAQQRLRQIDQMMGSGGQQAFTTRVTEGDSLMAEADAAYASGDMRDALQMYSQATSSYYSAMDIRDQESVQRRINRAEQRQDQVIAELRSGGGSDEDLDAIVRQQQQAQQARAQTIYRRAMQRGRDYMSREEYAQAKSAFEQASDAQTTDEVMDLIAQADSLLQTQRENQSAYERYRAQGDVAFQEGSYEDAVALYRRALEAKEGDTYAQEQLEKAKSELEAIQLAQAKRQKEQQRRENMKEGDIYTVVDEEATVKGGLEALHKEVRYPSSAARRGVEGRVYMQAVVNADGTVREAKVTRGVSSAIDDEALRVVEDATFIPAKVDGKPVPSRTAVWIQFRLQD</sequence>
<feature type="transmembrane region" description="Helical" evidence="13">
    <location>
        <begin position="356"/>
        <end position="376"/>
    </location>
</feature>
<evidence type="ECO:0000256" key="4">
    <source>
        <dbReference type="ARBA" id="ARBA00022475"/>
    </source>
</evidence>
<dbReference type="OrthoDB" id="1039448at2"/>
<feature type="domain" description="TonB C-terminal" evidence="15">
    <location>
        <begin position="671"/>
        <end position="761"/>
    </location>
</feature>
<keyword evidence="4" id="KW-1003">Cell membrane</keyword>
<feature type="coiled-coil region" evidence="11">
    <location>
        <begin position="631"/>
        <end position="661"/>
    </location>
</feature>
<keyword evidence="11" id="KW-0175">Coiled coil</keyword>
<evidence type="ECO:0000256" key="3">
    <source>
        <dbReference type="ARBA" id="ARBA00022448"/>
    </source>
</evidence>
<evidence type="ECO:0000256" key="12">
    <source>
        <dbReference type="SAM" id="MobiDB-lite"/>
    </source>
</evidence>
<evidence type="ECO:0000313" key="17">
    <source>
        <dbReference type="Proteomes" id="UP000220102"/>
    </source>
</evidence>
<dbReference type="InterPro" id="IPR051045">
    <property type="entry name" value="TonB-dependent_transducer"/>
</dbReference>
<dbReference type="GO" id="GO:0098797">
    <property type="term" value="C:plasma membrane protein complex"/>
    <property type="evidence" value="ECO:0007669"/>
    <property type="project" value="TreeGrafter"/>
</dbReference>
<keyword evidence="5" id="KW-0997">Cell inner membrane</keyword>
<evidence type="ECO:0000259" key="14">
    <source>
        <dbReference type="PROSITE" id="PS50011"/>
    </source>
</evidence>
<evidence type="ECO:0008006" key="18">
    <source>
        <dbReference type="Google" id="ProtNLM"/>
    </source>
</evidence>
<keyword evidence="6 13" id="KW-0812">Transmembrane</keyword>
<dbReference type="SUPFAM" id="SSF48452">
    <property type="entry name" value="TPR-like"/>
    <property type="match status" value="1"/>
</dbReference>
<dbReference type="Gene3D" id="1.10.510.10">
    <property type="entry name" value="Transferase(Phosphotransferase) domain 1"/>
    <property type="match status" value="1"/>
</dbReference>
<evidence type="ECO:0000256" key="10">
    <source>
        <dbReference type="PROSITE-ProRule" id="PRU00339"/>
    </source>
</evidence>
<dbReference type="GO" id="GO:0055085">
    <property type="term" value="P:transmembrane transport"/>
    <property type="evidence" value="ECO:0007669"/>
    <property type="project" value="InterPro"/>
</dbReference>
<organism evidence="16 17">
    <name type="scientific">Longibacter salinarum</name>
    <dbReference type="NCBI Taxonomy" id="1850348"/>
    <lineage>
        <taxon>Bacteria</taxon>
        <taxon>Pseudomonadati</taxon>
        <taxon>Rhodothermota</taxon>
        <taxon>Rhodothermia</taxon>
        <taxon>Rhodothermales</taxon>
        <taxon>Salisaetaceae</taxon>
        <taxon>Longibacter</taxon>
    </lineage>
</organism>
<dbReference type="SUPFAM" id="SSF56112">
    <property type="entry name" value="Protein kinase-like (PK-like)"/>
    <property type="match status" value="1"/>
</dbReference>
<keyword evidence="3" id="KW-0813">Transport</keyword>
<name>A0A2A8D3D9_9BACT</name>
<keyword evidence="8 13" id="KW-1133">Transmembrane helix</keyword>
<comment type="subcellular location">
    <subcellularLocation>
        <location evidence="1">Cell inner membrane</location>
        <topology evidence="1">Single-pass membrane protein</topology>
        <orientation evidence="1">Periplasmic side</orientation>
    </subcellularLocation>
</comment>
<dbReference type="GO" id="GO:0005524">
    <property type="term" value="F:ATP binding"/>
    <property type="evidence" value="ECO:0007669"/>
    <property type="project" value="InterPro"/>
</dbReference>
<dbReference type="InterPro" id="IPR000719">
    <property type="entry name" value="Prot_kinase_dom"/>
</dbReference>
<dbReference type="PROSITE" id="PS50005">
    <property type="entry name" value="TPR"/>
    <property type="match status" value="1"/>
</dbReference>
<keyword evidence="7" id="KW-0653">Protein transport</keyword>
<evidence type="ECO:0000256" key="1">
    <source>
        <dbReference type="ARBA" id="ARBA00004383"/>
    </source>
</evidence>
<dbReference type="SMART" id="SM00220">
    <property type="entry name" value="S_TKc"/>
    <property type="match status" value="1"/>
</dbReference>
<dbReference type="GO" id="GO:0031992">
    <property type="term" value="F:energy transducer activity"/>
    <property type="evidence" value="ECO:0007669"/>
    <property type="project" value="TreeGrafter"/>
</dbReference>
<dbReference type="Pfam" id="PF13432">
    <property type="entry name" value="TPR_16"/>
    <property type="match status" value="1"/>
</dbReference>
<reference evidence="16 17" key="1">
    <citation type="submission" date="2017-10" db="EMBL/GenBank/DDBJ databases">
        <title>Draft genome of Longibacter Salinarum.</title>
        <authorList>
            <person name="Goh K.M."/>
            <person name="Shamsir M.S."/>
            <person name="Lim S.W."/>
        </authorList>
    </citation>
    <scope>NUCLEOTIDE SEQUENCE [LARGE SCALE GENOMIC DNA]</scope>
    <source>
        <strain evidence="16 17">KCTC 52045</strain>
    </source>
</reference>
<dbReference type="PROSITE" id="PS52015">
    <property type="entry name" value="TONB_CTD"/>
    <property type="match status" value="1"/>
</dbReference>
<dbReference type="Pfam" id="PF03544">
    <property type="entry name" value="TonB_C"/>
    <property type="match status" value="1"/>
</dbReference>
<accession>A0A2A8D3D9</accession>
<keyword evidence="17" id="KW-1185">Reference proteome</keyword>
<dbReference type="PANTHER" id="PTHR33446:SF2">
    <property type="entry name" value="PROTEIN TONB"/>
    <property type="match status" value="1"/>
</dbReference>
<comment type="caution">
    <text evidence="16">The sequence shown here is derived from an EMBL/GenBank/DDBJ whole genome shotgun (WGS) entry which is preliminary data.</text>
</comment>
<dbReference type="PROSITE" id="PS50011">
    <property type="entry name" value="PROTEIN_KINASE_DOM"/>
    <property type="match status" value="1"/>
</dbReference>
<dbReference type="InterPro" id="IPR037682">
    <property type="entry name" value="TonB_C"/>
</dbReference>
<evidence type="ECO:0000313" key="16">
    <source>
        <dbReference type="EMBL" id="PEN15337.1"/>
    </source>
</evidence>
<dbReference type="InterPro" id="IPR011009">
    <property type="entry name" value="Kinase-like_dom_sf"/>
</dbReference>
<dbReference type="InterPro" id="IPR006260">
    <property type="entry name" value="TonB/TolA_C"/>
</dbReference>